<evidence type="ECO:0000256" key="1">
    <source>
        <dbReference type="ARBA" id="ARBA00004613"/>
    </source>
</evidence>
<dbReference type="GO" id="GO:0050778">
    <property type="term" value="P:positive regulation of immune response"/>
    <property type="evidence" value="ECO:0007669"/>
    <property type="project" value="InterPro"/>
</dbReference>
<sequence>MYLTAAVVFTLLPTLGGHPTHRERCPLSGYETVLPSDIIAAKELQNQTRMSLKCHQGLRLTSSPECDIKGNGRLMLTLHRISLTVRVLKNMTKSKLVLRNLELFGALQETLLCNTSHSYKVPNHPVLESCAGLLATYTKETPAECIEQDVLLSLVWLLIEDVRFLFDGDQIERGSKKKDAPQLLPTVSSSKKSKQRRKHKGKNRKSKNF</sequence>
<keyword evidence="3" id="KW-0202">Cytokine</keyword>
<evidence type="ECO:0000256" key="7">
    <source>
        <dbReference type="SAM" id="MobiDB-lite"/>
    </source>
</evidence>
<reference evidence="9" key="1">
    <citation type="journal article" date="2016" name="Sci. Rep.">
        <title>Expansion of amphibian intronless interferons revises the paradigm for interferon evolution and functional diversity.</title>
        <authorList>
            <person name="Sang Y."/>
            <person name="Liu Q."/>
            <person name="Lee J."/>
            <person name="Ma W."/>
            <person name="McVey D.S."/>
            <person name="Blecha F."/>
        </authorList>
    </citation>
    <scope>NUCLEOTIDE SEQUENCE</scope>
    <source>
        <strain evidence="9">Ifnlx1</strain>
    </source>
</reference>
<evidence type="ECO:0000256" key="4">
    <source>
        <dbReference type="ARBA" id="ARBA00022525"/>
    </source>
</evidence>
<dbReference type="PANTHER" id="PTHR31943:SF1">
    <property type="entry name" value="INTERFERON LAMBDA-2-RELATED"/>
    <property type="match status" value="1"/>
</dbReference>
<dbReference type="GO" id="GO:0051607">
    <property type="term" value="P:defense response to virus"/>
    <property type="evidence" value="ECO:0007669"/>
    <property type="project" value="UniProtKB-KW"/>
</dbReference>
<proteinExistence type="inferred from homology"/>
<accession>A0A1B1FFR9</accession>
<evidence type="ECO:0000256" key="6">
    <source>
        <dbReference type="ARBA" id="ARBA00023118"/>
    </source>
</evidence>
<comment type="subcellular location">
    <subcellularLocation>
        <location evidence="1">Secreted</location>
    </subcellularLocation>
</comment>
<keyword evidence="4" id="KW-0964">Secreted</keyword>
<protein>
    <submittedName>
        <fullName evidence="9">Type III interferon 1</fullName>
    </submittedName>
</protein>
<dbReference type="InterPro" id="IPR029177">
    <property type="entry name" value="INF_lambda"/>
</dbReference>
<dbReference type="GO" id="GO:0007259">
    <property type="term" value="P:cell surface receptor signaling pathway via JAK-STAT"/>
    <property type="evidence" value="ECO:0007669"/>
    <property type="project" value="InterPro"/>
</dbReference>
<feature type="compositionally biased region" description="Basic residues" evidence="7">
    <location>
        <begin position="191"/>
        <end position="209"/>
    </location>
</feature>
<feature type="region of interest" description="Disordered" evidence="7">
    <location>
        <begin position="174"/>
        <end position="209"/>
    </location>
</feature>
<evidence type="ECO:0000256" key="8">
    <source>
        <dbReference type="SAM" id="SignalP"/>
    </source>
</evidence>
<dbReference type="GO" id="GO:0005125">
    <property type="term" value="F:cytokine activity"/>
    <property type="evidence" value="ECO:0007669"/>
    <property type="project" value="UniProtKB-KW"/>
</dbReference>
<dbReference type="FunFam" id="1.20.1250.60:FF:000003">
    <property type="entry name" value="Interferon lambda1"/>
    <property type="match status" value="1"/>
</dbReference>
<feature type="signal peptide" evidence="8">
    <location>
        <begin position="1"/>
        <end position="17"/>
    </location>
</feature>
<dbReference type="AlphaFoldDB" id="A0A1B1FFR9"/>
<dbReference type="PANTHER" id="PTHR31943">
    <property type="entry name" value="INTERLEUKIN-28 AND 29"/>
    <property type="match status" value="1"/>
</dbReference>
<feature type="chain" id="PRO_5008522171" evidence="8">
    <location>
        <begin position="18"/>
        <end position="209"/>
    </location>
</feature>
<organism evidence="9">
    <name type="scientific">Xenopus tropicalis</name>
    <name type="common">Western clawed frog</name>
    <name type="synonym">Silurana tropicalis</name>
    <dbReference type="NCBI Taxonomy" id="8364"/>
    <lineage>
        <taxon>Eukaryota</taxon>
        <taxon>Metazoa</taxon>
        <taxon>Chordata</taxon>
        <taxon>Craniata</taxon>
        <taxon>Vertebrata</taxon>
        <taxon>Euteleostomi</taxon>
        <taxon>Amphibia</taxon>
        <taxon>Batrachia</taxon>
        <taxon>Anura</taxon>
        <taxon>Pipoidea</taxon>
        <taxon>Pipidae</taxon>
        <taxon>Xenopodinae</taxon>
        <taxon>Xenopus</taxon>
        <taxon>Silurana</taxon>
    </lineage>
</organism>
<evidence type="ECO:0000256" key="3">
    <source>
        <dbReference type="ARBA" id="ARBA00022514"/>
    </source>
</evidence>
<keyword evidence="5 8" id="KW-0732">Signal</keyword>
<dbReference type="Pfam" id="PF15177">
    <property type="entry name" value="IL28A"/>
    <property type="match status" value="1"/>
</dbReference>
<dbReference type="GO" id="GO:0005615">
    <property type="term" value="C:extracellular space"/>
    <property type="evidence" value="ECO:0007669"/>
    <property type="project" value="UniProtKB-KW"/>
</dbReference>
<evidence type="ECO:0000256" key="5">
    <source>
        <dbReference type="ARBA" id="ARBA00022729"/>
    </source>
</evidence>
<dbReference type="EMBL" id="KU594560">
    <property type="protein sequence ID" value="ANQ43305.1"/>
    <property type="molecule type" value="Genomic_DNA"/>
</dbReference>
<name>A0A1B1FFR9_XENTR</name>
<dbReference type="Gene3D" id="1.20.1250.60">
    <property type="entry name" value="Interferon lambda"/>
    <property type="match status" value="1"/>
</dbReference>
<comment type="similarity">
    <text evidence="2">Belongs to the lambda interferon family.</text>
</comment>
<evidence type="ECO:0000313" key="9">
    <source>
        <dbReference type="EMBL" id="ANQ43305.1"/>
    </source>
</evidence>
<dbReference type="InterPro" id="IPR038326">
    <property type="entry name" value="IFN-lambda_sf"/>
</dbReference>
<keyword evidence="6" id="KW-0051">Antiviral defense</keyword>
<evidence type="ECO:0000256" key="2">
    <source>
        <dbReference type="ARBA" id="ARBA00008717"/>
    </source>
</evidence>